<dbReference type="InterPro" id="IPR011640">
    <property type="entry name" value="Fe2_transport_prot_B_C"/>
</dbReference>
<keyword evidence="20" id="KW-1185">Reference proteome</keyword>
<dbReference type="NCBIfam" id="TIGR00231">
    <property type="entry name" value="small_GTP"/>
    <property type="match status" value="1"/>
</dbReference>
<evidence type="ECO:0000313" key="18">
    <source>
        <dbReference type="EMBL" id="UPU37601.1"/>
    </source>
</evidence>
<keyword evidence="11 15" id="KW-0472">Membrane</keyword>
<feature type="transmembrane region" description="Helical" evidence="15">
    <location>
        <begin position="413"/>
        <end position="433"/>
    </location>
</feature>
<feature type="transmembrane region" description="Helical" evidence="15">
    <location>
        <begin position="603"/>
        <end position="625"/>
    </location>
</feature>
<dbReference type="InterPro" id="IPR027417">
    <property type="entry name" value="P-loop_NTPase"/>
</dbReference>
<keyword evidence="14" id="KW-0479">Metal-binding</keyword>
<dbReference type="PANTHER" id="PTHR43185:SF1">
    <property type="entry name" value="FE(2+) TRANSPORTER FEOB"/>
    <property type="match status" value="1"/>
</dbReference>
<dbReference type="EMBL" id="BLXY01000002">
    <property type="protein sequence ID" value="GFO63867.1"/>
    <property type="molecule type" value="Genomic_DNA"/>
</dbReference>
<accession>A0A6V8MVV2</accession>
<dbReference type="InterPro" id="IPR005225">
    <property type="entry name" value="Small_GTP-bd"/>
</dbReference>
<sequence>MSFFGKKGSCHETPTVSSTGAKKVALVGNPNVGKSVLFNALTGAYVTVSNYPGTSVEVSRGTTTISGEEYEIIDTPGMYSILPITEEERVAREILLTERPHLVLHVLDARNLERMLPMTLQLIEAELPVVLVVNIMDEAARMGLEIDIPLLSQRLGIPVIGAATAKKVGLPEIRAAIAGSSASTTAPFGYSRLMEADIAGIAGCLKADYILSKKSLALLLLQGDTEVADLVRDSEGDGFVLVETTVREKRFERRESFHLDLSMERKTIVKKVLDGAFRTPQKRVVTLAERISRLTVRPSTGVPLLLVVLYFGLYQFVGVFGAGTLVDFLEGKGFEEFFNPWITGVVKGSVPWPIIQELFVGEYGIITLGFRYAVGIILPIVATFFLFFSMLEDSGYFPRLALLVDRVFKTMGLTGRAVIPMVLGFGCDTMATMVTRTLETVRERVIATVLLALAIPCSAQLGVIMSLLSKTPGALLVWGLCLFGIFLLVGLLAAKVLPGDTPMFYMEIPPMRLPQFSNVLTKTYTRMQWYFMEILPLFILASVLLWLGKVTHFFEKMIEAMTPVMASLGLPKESAVAFIFGFFRRDYGAAGLYDLQTKGLMDARQLTVAAVTLTLFIPCVAQFLIMKKERGWKVAIGIGLFVSTFAFGTGWVLNRALLLTNIL</sequence>
<evidence type="ECO:0000256" key="5">
    <source>
        <dbReference type="ARBA" id="ARBA00022692"/>
    </source>
</evidence>
<dbReference type="PRINTS" id="PR00326">
    <property type="entry name" value="GTP1OBG"/>
</dbReference>
<dbReference type="NCBIfam" id="TIGR00437">
    <property type="entry name" value="feoB"/>
    <property type="match status" value="1"/>
</dbReference>
<dbReference type="SUPFAM" id="SSF52540">
    <property type="entry name" value="P-loop containing nucleoside triphosphate hydrolases"/>
    <property type="match status" value="1"/>
</dbReference>
<dbReference type="InterPro" id="IPR006073">
    <property type="entry name" value="GTP-bd"/>
</dbReference>
<feature type="domain" description="FeoB-type G" evidence="16">
    <location>
        <begin position="21"/>
        <end position="183"/>
    </location>
</feature>
<feature type="transmembrane region" description="Helical" evidence="15">
    <location>
        <begin position="632"/>
        <end position="653"/>
    </location>
</feature>
<keyword evidence="4 15" id="KW-0410">Iron transport</keyword>
<dbReference type="PANTHER" id="PTHR43185">
    <property type="entry name" value="FERROUS IRON TRANSPORT PROTEIN B"/>
    <property type="match status" value="1"/>
</dbReference>
<keyword evidence="5 15" id="KW-0812">Transmembrane</keyword>
<dbReference type="InterPro" id="IPR050860">
    <property type="entry name" value="FeoB_GTPase"/>
</dbReference>
<dbReference type="Pfam" id="PF07670">
    <property type="entry name" value="Gate"/>
    <property type="match status" value="2"/>
</dbReference>
<dbReference type="InterPro" id="IPR011642">
    <property type="entry name" value="Gate_dom"/>
</dbReference>
<name>A0A6V8MVV2_9BACT</name>
<evidence type="ECO:0000256" key="7">
    <source>
        <dbReference type="ARBA" id="ARBA00022989"/>
    </source>
</evidence>
<comment type="similarity">
    <text evidence="15">Belongs to the TRAFAC class TrmE-Era-EngA-EngB-Septin-like GTPase superfamily. FeoB GTPase (TC 9.A.8) family.</text>
</comment>
<feature type="transmembrane region" description="Helical" evidence="15">
    <location>
        <begin position="302"/>
        <end position="326"/>
    </location>
</feature>
<evidence type="ECO:0000256" key="12">
    <source>
        <dbReference type="NCBIfam" id="TIGR00437"/>
    </source>
</evidence>
<evidence type="ECO:0000256" key="14">
    <source>
        <dbReference type="PIRSR" id="PIRSR603373-2"/>
    </source>
</evidence>
<feature type="binding site" evidence="14">
    <location>
        <position position="42"/>
    </location>
    <ligand>
        <name>Mg(2+)</name>
        <dbReference type="ChEBI" id="CHEBI:18420"/>
        <label>2</label>
    </ligand>
</feature>
<dbReference type="AlphaFoldDB" id="A0A6V8MVV2"/>
<dbReference type="Pfam" id="PF02421">
    <property type="entry name" value="FeoB_N"/>
    <property type="match status" value="1"/>
</dbReference>
<feature type="transmembrane region" description="Helical" evidence="15">
    <location>
        <begin position="529"/>
        <end position="548"/>
    </location>
</feature>
<keyword evidence="10 13" id="KW-0342">GTP-binding</keyword>
<evidence type="ECO:0000256" key="4">
    <source>
        <dbReference type="ARBA" id="ARBA00022496"/>
    </source>
</evidence>
<reference evidence="17" key="2">
    <citation type="journal article" date="2021" name="Int. J. Syst. Evol. Microbiol.">
        <title>Geomonas silvestris sp. nov., Geomonas paludis sp. nov. and Geomonas limicola sp. nov., isolated from terrestrial environments, and emended description of the genus Geomonas.</title>
        <authorList>
            <person name="Itoh H."/>
            <person name="Xu Z."/>
            <person name="Masuda Y."/>
            <person name="Ushijima N."/>
            <person name="Hayakawa C."/>
            <person name="Shiratori Y."/>
            <person name="Senoo K."/>
        </authorList>
    </citation>
    <scope>NUCLEOTIDE SEQUENCE</scope>
    <source>
        <strain evidence="17">Red736</strain>
    </source>
</reference>
<dbReference type="GO" id="GO:0046872">
    <property type="term" value="F:metal ion binding"/>
    <property type="evidence" value="ECO:0007669"/>
    <property type="project" value="UniProtKB-KW"/>
</dbReference>
<proteinExistence type="inferred from homology"/>
<evidence type="ECO:0000259" key="16">
    <source>
        <dbReference type="PROSITE" id="PS51711"/>
    </source>
</evidence>
<keyword evidence="7 15" id="KW-1133">Transmembrane helix</keyword>
<dbReference type="GO" id="GO:0015093">
    <property type="term" value="F:ferrous iron transmembrane transporter activity"/>
    <property type="evidence" value="ECO:0007669"/>
    <property type="project" value="UniProtKB-UniRule"/>
</dbReference>
<gene>
    <name evidence="17" type="primary">feoB-1</name>
    <name evidence="18" type="synonym">feoB</name>
    <name evidence="17" type="ORF">GMPD_17860</name>
    <name evidence="18" type="ORF">M1B72_07805</name>
</gene>
<feature type="transmembrane region" description="Helical" evidence="15">
    <location>
        <begin position="372"/>
        <end position="392"/>
    </location>
</feature>
<dbReference type="Proteomes" id="UP000831485">
    <property type="component" value="Chromosome"/>
</dbReference>
<comment type="subcellular location">
    <subcellularLocation>
        <location evidence="15">Cell inner membrane</location>
        <topology evidence="15">Multi-pass membrane protein</topology>
    </subcellularLocation>
    <subcellularLocation>
        <location evidence="1">Cell membrane</location>
        <topology evidence="1">Multi-pass membrane protein</topology>
    </subcellularLocation>
</comment>
<evidence type="ECO:0000256" key="13">
    <source>
        <dbReference type="PIRSR" id="PIRSR603373-1"/>
    </source>
</evidence>
<evidence type="ECO:0000256" key="8">
    <source>
        <dbReference type="ARBA" id="ARBA00023004"/>
    </source>
</evidence>
<feature type="binding site" evidence="13">
    <location>
        <begin position="28"/>
        <end position="35"/>
    </location>
    <ligand>
        <name>GTP</name>
        <dbReference type="ChEBI" id="CHEBI:37565"/>
        <label>1</label>
    </ligand>
</feature>
<feature type="transmembrane region" description="Helical" evidence="15">
    <location>
        <begin position="475"/>
        <end position="497"/>
    </location>
</feature>
<dbReference type="Pfam" id="PF07664">
    <property type="entry name" value="FeoB_C"/>
    <property type="match status" value="1"/>
</dbReference>
<dbReference type="InterPro" id="IPR003373">
    <property type="entry name" value="Fe2_transport_prot-B"/>
</dbReference>
<dbReference type="GO" id="GO:0005886">
    <property type="term" value="C:plasma membrane"/>
    <property type="evidence" value="ECO:0007669"/>
    <property type="project" value="UniProtKB-SubCell"/>
</dbReference>
<keyword evidence="9" id="KW-0406">Ion transport</keyword>
<feature type="binding site" evidence="13">
    <location>
        <begin position="74"/>
        <end position="77"/>
    </location>
    <ligand>
        <name>GTP</name>
        <dbReference type="ChEBI" id="CHEBI:37565"/>
        <label>1</label>
    </ligand>
</feature>
<protein>
    <recommendedName>
        <fullName evidence="12 15">Ferrous iron transport protein B</fullName>
    </recommendedName>
</protein>
<evidence type="ECO:0000256" key="11">
    <source>
        <dbReference type="ARBA" id="ARBA00023136"/>
    </source>
</evidence>
<feature type="transmembrane region" description="Helical" evidence="15">
    <location>
        <begin position="445"/>
        <end position="468"/>
    </location>
</feature>
<comment type="function">
    <text evidence="15">Probable transporter of a GTP-driven Fe(2+) uptake system.</text>
</comment>
<organism evidence="17 19">
    <name type="scientific">Geomonas paludis</name>
    <dbReference type="NCBI Taxonomy" id="2740185"/>
    <lineage>
        <taxon>Bacteria</taxon>
        <taxon>Pseudomonadati</taxon>
        <taxon>Thermodesulfobacteriota</taxon>
        <taxon>Desulfuromonadia</taxon>
        <taxon>Geobacterales</taxon>
        <taxon>Geobacteraceae</taxon>
        <taxon>Geomonas</taxon>
    </lineage>
</organism>
<evidence type="ECO:0000256" key="1">
    <source>
        <dbReference type="ARBA" id="ARBA00004651"/>
    </source>
</evidence>
<feature type="binding site" evidence="14">
    <location>
        <position position="40"/>
    </location>
    <ligand>
        <name>Mg(2+)</name>
        <dbReference type="ChEBI" id="CHEBI:18420"/>
        <label>2</label>
    </ligand>
</feature>
<evidence type="ECO:0000256" key="15">
    <source>
        <dbReference type="RuleBase" id="RU362098"/>
    </source>
</evidence>
<dbReference type="GO" id="GO:0005525">
    <property type="term" value="F:GTP binding"/>
    <property type="evidence" value="ECO:0007669"/>
    <property type="project" value="UniProtKB-KW"/>
</dbReference>
<keyword evidence="3" id="KW-1003">Cell membrane</keyword>
<dbReference type="CDD" id="cd01879">
    <property type="entry name" value="FeoB"/>
    <property type="match status" value="1"/>
</dbReference>
<reference evidence="18" key="3">
    <citation type="submission" date="2022-04" db="EMBL/GenBank/DDBJ databases">
        <authorList>
            <person name="Liu G."/>
        </authorList>
    </citation>
    <scope>NUCLEOTIDE SEQUENCE</scope>
    <source>
        <strain evidence="18">RG22</strain>
    </source>
</reference>
<evidence type="ECO:0000256" key="6">
    <source>
        <dbReference type="ARBA" id="ARBA00022741"/>
    </source>
</evidence>
<feature type="transmembrane region" description="Helical" evidence="15">
    <location>
        <begin position="560"/>
        <end position="583"/>
    </location>
</feature>
<evidence type="ECO:0000256" key="9">
    <source>
        <dbReference type="ARBA" id="ARBA00023065"/>
    </source>
</evidence>
<feature type="binding site" evidence="14">
    <location>
        <position position="39"/>
    </location>
    <ligand>
        <name>Mg(2+)</name>
        <dbReference type="ChEBI" id="CHEBI:18420"/>
        <label>2</label>
    </ligand>
</feature>
<keyword evidence="8 15" id="KW-0408">Iron</keyword>
<reference evidence="19" key="1">
    <citation type="submission" date="2020-06" db="EMBL/GenBank/DDBJ databases">
        <title>Draft genomic sequecing of Geomonas sp. Red736.</title>
        <authorList>
            <person name="Itoh H."/>
            <person name="Xu Z.X."/>
            <person name="Ushijima N."/>
            <person name="Masuda Y."/>
            <person name="Shiratori Y."/>
            <person name="Senoo K."/>
        </authorList>
    </citation>
    <scope>NUCLEOTIDE SEQUENCE [LARGE SCALE GENOMIC DNA]</scope>
    <source>
        <strain evidence="19">Red736</strain>
    </source>
</reference>
<dbReference type="RefSeq" id="WP_183346691.1">
    <property type="nucleotide sequence ID" value="NZ_BLXY01000002.1"/>
</dbReference>
<dbReference type="Gene3D" id="3.40.50.300">
    <property type="entry name" value="P-loop containing nucleotide triphosphate hydrolases"/>
    <property type="match status" value="1"/>
</dbReference>
<feature type="binding site" evidence="13">
    <location>
        <begin position="134"/>
        <end position="137"/>
    </location>
    <ligand>
        <name>GTP</name>
        <dbReference type="ChEBI" id="CHEBI:37565"/>
        <label>1</label>
    </ligand>
</feature>
<dbReference type="EMBL" id="CP096574">
    <property type="protein sequence ID" value="UPU37601.1"/>
    <property type="molecule type" value="Genomic_DNA"/>
</dbReference>
<dbReference type="InterPro" id="IPR030389">
    <property type="entry name" value="G_FEOB_dom"/>
</dbReference>
<evidence type="ECO:0000313" key="19">
    <source>
        <dbReference type="Proteomes" id="UP000568888"/>
    </source>
</evidence>
<evidence type="ECO:0000313" key="17">
    <source>
        <dbReference type="EMBL" id="GFO63867.1"/>
    </source>
</evidence>
<keyword evidence="2 15" id="KW-0813">Transport</keyword>
<keyword evidence="6 13" id="KW-0547">Nucleotide-binding</keyword>
<evidence type="ECO:0000256" key="2">
    <source>
        <dbReference type="ARBA" id="ARBA00022448"/>
    </source>
</evidence>
<feature type="binding site" evidence="13">
    <location>
        <begin position="53"/>
        <end position="57"/>
    </location>
    <ligand>
        <name>GTP</name>
        <dbReference type="ChEBI" id="CHEBI:37565"/>
        <label>1</label>
    </ligand>
</feature>
<dbReference type="PROSITE" id="PS51711">
    <property type="entry name" value="G_FEOB"/>
    <property type="match status" value="1"/>
</dbReference>
<dbReference type="Proteomes" id="UP000568888">
    <property type="component" value="Unassembled WGS sequence"/>
</dbReference>
<evidence type="ECO:0000256" key="10">
    <source>
        <dbReference type="ARBA" id="ARBA00023134"/>
    </source>
</evidence>
<evidence type="ECO:0000313" key="20">
    <source>
        <dbReference type="Proteomes" id="UP000831485"/>
    </source>
</evidence>
<feature type="binding site" evidence="14">
    <location>
        <position position="43"/>
    </location>
    <ligand>
        <name>Mg(2+)</name>
        <dbReference type="ChEBI" id="CHEBI:18420"/>
        <label>2</label>
    </ligand>
</feature>
<keyword evidence="14" id="KW-0460">Magnesium</keyword>
<evidence type="ECO:0000256" key="3">
    <source>
        <dbReference type="ARBA" id="ARBA00022475"/>
    </source>
</evidence>